<dbReference type="Proteomes" id="UP000276834">
    <property type="component" value="Unassembled WGS sequence"/>
</dbReference>
<reference evidence="2 3" key="1">
    <citation type="journal article" date="2018" name="Proc. R. Soc. B">
        <title>A non-coding region near Follistatin controls head colour polymorphism in the Gouldian finch.</title>
        <authorList>
            <person name="Toomey M.B."/>
            <person name="Marques C.I."/>
            <person name="Andrade P."/>
            <person name="Araujo P.M."/>
            <person name="Sabatino S."/>
            <person name="Gazda M.A."/>
            <person name="Afonso S."/>
            <person name="Lopes R.J."/>
            <person name="Corbo J.C."/>
            <person name="Carneiro M."/>
        </authorList>
    </citation>
    <scope>NUCLEOTIDE SEQUENCE [LARGE SCALE GENOMIC DNA]</scope>
    <source>
        <strain evidence="2">Red01</strain>
        <tissue evidence="2">Muscle</tissue>
    </source>
</reference>
<gene>
    <name evidence="2" type="ORF">DV515_00004156</name>
</gene>
<feature type="compositionally biased region" description="Low complexity" evidence="1">
    <location>
        <begin position="8"/>
        <end position="21"/>
    </location>
</feature>
<protein>
    <submittedName>
        <fullName evidence="2">Uncharacterized protein</fullName>
    </submittedName>
</protein>
<proteinExistence type="predicted"/>
<organism evidence="2 3">
    <name type="scientific">Chloebia gouldiae</name>
    <name type="common">Gouldian finch</name>
    <name type="synonym">Erythrura gouldiae</name>
    <dbReference type="NCBI Taxonomy" id="44316"/>
    <lineage>
        <taxon>Eukaryota</taxon>
        <taxon>Metazoa</taxon>
        <taxon>Chordata</taxon>
        <taxon>Craniata</taxon>
        <taxon>Vertebrata</taxon>
        <taxon>Euteleostomi</taxon>
        <taxon>Archelosauria</taxon>
        <taxon>Archosauria</taxon>
        <taxon>Dinosauria</taxon>
        <taxon>Saurischia</taxon>
        <taxon>Theropoda</taxon>
        <taxon>Coelurosauria</taxon>
        <taxon>Aves</taxon>
        <taxon>Neognathae</taxon>
        <taxon>Neoaves</taxon>
        <taxon>Telluraves</taxon>
        <taxon>Australaves</taxon>
        <taxon>Passeriformes</taxon>
        <taxon>Passeroidea</taxon>
        <taxon>Passeridae</taxon>
        <taxon>Chloebia</taxon>
    </lineage>
</organism>
<comment type="caution">
    <text evidence="2">The sequence shown here is derived from an EMBL/GenBank/DDBJ whole genome shotgun (WGS) entry which is preliminary data.</text>
</comment>
<feature type="region of interest" description="Disordered" evidence="1">
    <location>
        <begin position="1"/>
        <end position="73"/>
    </location>
</feature>
<dbReference type="OrthoDB" id="5979581at2759"/>
<evidence type="ECO:0000313" key="2">
    <source>
        <dbReference type="EMBL" id="RLW07203.1"/>
    </source>
</evidence>
<sequence length="193" mass="20772">MEKRQSRLLRLASGASSSASSSDERRRASETLSATGSEEDTHDSDDSIPRKGEKRAALLGKEERAISTRSRIPRPIVPVKTPLEVMRSESSVATAMAGLCSSPQDAAAACSHFSPQASDTETSWKCPIRGPNNTGTKSASFVTKFHFSSSTEQLTEVQWCIPSEPCPSFQEPQYFPQKPAAASEGKSFSLSTA</sequence>
<evidence type="ECO:0000313" key="3">
    <source>
        <dbReference type="Proteomes" id="UP000276834"/>
    </source>
</evidence>
<dbReference type="AlphaFoldDB" id="A0A3L8SS07"/>
<dbReference type="EMBL" id="QUSF01000008">
    <property type="protein sequence ID" value="RLW07203.1"/>
    <property type="molecule type" value="Genomic_DNA"/>
</dbReference>
<evidence type="ECO:0000256" key="1">
    <source>
        <dbReference type="SAM" id="MobiDB-lite"/>
    </source>
</evidence>
<accession>A0A3L8SS07</accession>
<feature type="compositionally biased region" description="Basic and acidic residues" evidence="1">
    <location>
        <begin position="44"/>
        <end position="66"/>
    </location>
</feature>
<name>A0A3L8SS07_CHLGU</name>
<keyword evidence="3" id="KW-1185">Reference proteome</keyword>
<feature type="region of interest" description="Disordered" evidence="1">
    <location>
        <begin position="171"/>
        <end position="193"/>
    </location>
</feature>